<proteinExistence type="predicted"/>
<name>A0A7M4DGN1_9MICO</name>
<keyword evidence="2" id="KW-1185">Reference proteome</keyword>
<dbReference type="RefSeq" id="WP_197522353.1">
    <property type="nucleotide sequence ID" value="NZ_CACRYJ010000017.1"/>
</dbReference>
<dbReference type="Proteomes" id="UP000419743">
    <property type="component" value="Unassembled WGS sequence"/>
</dbReference>
<reference evidence="1 2" key="1">
    <citation type="submission" date="2019-11" db="EMBL/GenBank/DDBJ databases">
        <authorList>
            <person name="Criscuolo A."/>
        </authorList>
    </citation>
    <scope>NUCLEOTIDE SEQUENCE [LARGE SCALE GENOMIC DNA]</scope>
    <source>
        <strain evidence="1">CIP111667</strain>
    </source>
</reference>
<dbReference type="AlphaFoldDB" id="A0A7M4DGN1"/>
<gene>
    <name evidence="1" type="ORF">HALOF300_01278</name>
</gene>
<organism evidence="1 2">
    <name type="scientific">Occultella aeris</name>
    <dbReference type="NCBI Taxonomy" id="2761496"/>
    <lineage>
        <taxon>Bacteria</taxon>
        <taxon>Bacillati</taxon>
        <taxon>Actinomycetota</taxon>
        <taxon>Actinomycetes</taxon>
        <taxon>Micrococcales</taxon>
        <taxon>Ruaniaceae</taxon>
        <taxon>Occultella</taxon>
    </lineage>
</organism>
<accession>A0A7M4DGN1</accession>
<dbReference type="EMBL" id="CACRYJ010000017">
    <property type="protein sequence ID" value="VZO36074.1"/>
    <property type="molecule type" value="Genomic_DNA"/>
</dbReference>
<sequence>MSGHEQMGGAQTSLVARSFLVRALLEETPGAGPRWHGIVTDVQTGTRTGWHHSGEIARAVDLALTNDVGPGVDGLPAVGSDVSAPTLTDVVTAMLGALGARLPAPLPGVPDGNVTMEQVTAKPVGLGDHIGTEGAPALGTRTLRGGRLDARVRFQLWAASSPEVDAAVLGLQSTLLDDQDALRAEGFLRFAATATTIAEHIPVLPAWRKASSYDVLYEYRYTADDDADSLIARIPVTTGHGDEAAPTSEAQTVVDELRRWDDEAAPALTVTGPTAVGTVAAIAYVPGAALGGTVTFVRSSGAPPTAFADLDGFLTAVGGAVPTHRDATVTLTPAAALAALGPAVPGPDLGDWDTDGTVDAYSGAARRLTTPILLAAGERFEITYTPPGASPGLDQTAVVYLRLSR</sequence>
<comment type="caution">
    <text evidence="1">The sequence shown here is derived from an EMBL/GenBank/DDBJ whole genome shotgun (WGS) entry which is preliminary data.</text>
</comment>
<evidence type="ECO:0000313" key="1">
    <source>
        <dbReference type="EMBL" id="VZO36074.1"/>
    </source>
</evidence>
<evidence type="ECO:0000313" key="2">
    <source>
        <dbReference type="Proteomes" id="UP000419743"/>
    </source>
</evidence>
<protein>
    <submittedName>
        <fullName evidence="1">Uncharacterized protein</fullName>
    </submittedName>
</protein>